<keyword evidence="2" id="KW-1185">Reference proteome</keyword>
<dbReference type="SUPFAM" id="SSF52540">
    <property type="entry name" value="P-loop containing nucleoside triphosphate hydrolases"/>
    <property type="match status" value="1"/>
</dbReference>
<evidence type="ECO:0000313" key="2">
    <source>
        <dbReference type="Proteomes" id="UP000663629"/>
    </source>
</evidence>
<dbReference type="EMBL" id="CP070371">
    <property type="protein sequence ID" value="QRZ15646.1"/>
    <property type="molecule type" value="Genomic_DNA"/>
</dbReference>
<sequence>MGIVAGISGVGKTWLLERVGAAVPMQILSASTLIRDSLARTDGQVTSQDHLRALDIDNNQAALLEAFNRYIDPGKTLIILDAHVVIDTPDGLVHIGSDVFREINPDFVIFIEDKPQNIHRNRERDASRVRPERSVDSLAKQQKIAITVAREIADNLSIPIHFVDGGDEEALARVLSTVQEAEPDV</sequence>
<dbReference type="InterPro" id="IPR027417">
    <property type="entry name" value="P-loop_NTPase"/>
</dbReference>
<proteinExistence type="predicted"/>
<reference evidence="1 2" key="1">
    <citation type="submission" date="2021-02" db="EMBL/GenBank/DDBJ databases">
        <title>Paracoccus methylovroum sp.nov., a new methanol and methylamine utilizing methylotrophic denitrifer.</title>
        <authorList>
            <person name="Timsy T."/>
            <person name="Behrendt U."/>
            <person name="Ulrich A."/>
            <person name="Spanner T."/>
            <person name="Foesel B.U."/>
            <person name="Horn M.A."/>
            <person name="Kolb S."/>
        </authorList>
    </citation>
    <scope>NUCLEOTIDE SEQUENCE [LARGE SCALE GENOMIC DNA]</scope>
    <source>
        <strain evidence="1 2">H4-D09</strain>
    </source>
</reference>
<dbReference type="Pfam" id="PF13207">
    <property type="entry name" value="AAA_17"/>
    <property type="match status" value="1"/>
</dbReference>
<name>A0ABX7JQ81_9RHOB</name>
<dbReference type="Gene3D" id="3.40.50.300">
    <property type="entry name" value="P-loop containing nucleotide triphosphate hydrolases"/>
    <property type="match status" value="1"/>
</dbReference>
<gene>
    <name evidence="1" type="ORF">JWJ88_15085</name>
</gene>
<evidence type="ECO:0000313" key="1">
    <source>
        <dbReference type="EMBL" id="QRZ15646.1"/>
    </source>
</evidence>
<organism evidence="1 2">
    <name type="scientific">Paracoccus methylovorus</name>
    <dbReference type="NCBI Taxonomy" id="2812658"/>
    <lineage>
        <taxon>Bacteria</taxon>
        <taxon>Pseudomonadati</taxon>
        <taxon>Pseudomonadota</taxon>
        <taxon>Alphaproteobacteria</taxon>
        <taxon>Rhodobacterales</taxon>
        <taxon>Paracoccaceae</taxon>
        <taxon>Paracoccus</taxon>
    </lineage>
</organism>
<accession>A0ABX7JQ81</accession>
<dbReference type="Proteomes" id="UP000663629">
    <property type="component" value="Chromosome 2"/>
</dbReference>
<protein>
    <submittedName>
        <fullName evidence="1">AAA family ATPase</fullName>
    </submittedName>
</protein>